<evidence type="ECO:0000313" key="1">
    <source>
        <dbReference type="EMBL" id="TFK69531.1"/>
    </source>
</evidence>
<keyword evidence="2" id="KW-1185">Reference proteome</keyword>
<sequence length="508" mass="54723">METKQPTGLESARNLWLNNGLPEDQLSHLKFTGSPESAVNSTFRLGVAAQASVGLSGLSAAYFHALRSGTEQDVTVDARHAVLTFHSEAYYTVNDTLPGGGRGIWDTIAGLYKTKDGYARIHTNFPHHRRGILAILGIPDSPNITRNKVADALEQWNSVDLETVAASKGVCATALRSFAEWDEHPQAQALLGTPPVVLKKIGEAPKRGPGISGQPARPLDGIRVLDLCRVLAGPVCGRTLAAHGADVLLVTSPELPGLPLVDPETSLGKRTTQLNLLKEEDRATLMELVKDSNVFLQAYRPGGLAKKGFDAETLASIRPGIVYASLTAWGWDGPWKDRKGFDSLVQTATGFNHAEGEAYQAYQKASAPDTAYQPRIFPVQAIDHAAGYLLAFGINAALCKTVTEGGSWEVQVSLAAVGQWIRSLGRLTPQQGFAEGNPLPGMKFPVPTEILELSETWREDVLVGAEEERKRLTALKHPAILHATPVRGGATSSAPLTLNKHDAKWLRN</sequence>
<dbReference type="Proteomes" id="UP000308600">
    <property type="component" value="Unassembled WGS sequence"/>
</dbReference>
<name>A0ACD3AUU4_9AGAR</name>
<protein>
    <submittedName>
        <fullName evidence="1">CoA-transferase family III</fullName>
    </submittedName>
</protein>
<accession>A0ACD3AUU4</accession>
<reference evidence="1 2" key="1">
    <citation type="journal article" date="2019" name="Nat. Ecol. Evol.">
        <title>Megaphylogeny resolves global patterns of mushroom evolution.</title>
        <authorList>
            <person name="Varga T."/>
            <person name="Krizsan K."/>
            <person name="Foldi C."/>
            <person name="Dima B."/>
            <person name="Sanchez-Garcia M."/>
            <person name="Sanchez-Ramirez S."/>
            <person name="Szollosi G.J."/>
            <person name="Szarkandi J.G."/>
            <person name="Papp V."/>
            <person name="Albert L."/>
            <person name="Andreopoulos W."/>
            <person name="Angelini C."/>
            <person name="Antonin V."/>
            <person name="Barry K.W."/>
            <person name="Bougher N.L."/>
            <person name="Buchanan P."/>
            <person name="Buyck B."/>
            <person name="Bense V."/>
            <person name="Catcheside P."/>
            <person name="Chovatia M."/>
            <person name="Cooper J."/>
            <person name="Damon W."/>
            <person name="Desjardin D."/>
            <person name="Finy P."/>
            <person name="Geml J."/>
            <person name="Haridas S."/>
            <person name="Hughes K."/>
            <person name="Justo A."/>
            <person name="Karasinski D."/>
            <person name="Kautmanova I."/>
            <person name="Kiss B."/>
            <person name="Kocsube S."/>
            <person name="Kotiranta H."/>
            <person name="LaButti K.M."/>
            <person name="Lechner B.E."/>
            <person name="Liimatainen K."/>
            <person name="Lipzen A."/>
            <person name="Lukacs Z."/>
            <person name="Mihaltcheva S."/>
            <person name="Morgado L.N."/>
            <person name="Niskanen T."/>
            <person name="Noordeloos M.E."/>
            <person name="Ohm R.A."/>
            <person name="Ortiz-Santana B."/>
            <person name="Ovrebo C."/>
            <person name="Racz N."/>
            <person name="Riley R."/>
            <person name="Savchenko A."/>
            <person name="Shiryaev A."/>
            <person name="Soop K."/>
            <person name="Spirin V."/>
            <person name="Szebenyi C."/>
            <person name="Tomsovsky M."/>
            <person name="Tulloss R.E."/>
            <person name="Uehling J."/>
            <person name="Grigoriev I.V."/>
            <person name="Vagvolgyi C."/>
            <person name="Papp T."/>
            <person name="Martin F.M."/>
            <person name="Miettinen O."/>
            <person name="Hibbett D.S."/>
            <person name="Nagy L.G."/>
        </authorList>
    </citation>
    <scope>NUCLEOTIDE SEQUENCE [LARGE SCALE GENOMIC DNA]</scope>
    <source>
        <strain evidence="1 2">NL-1719</strain>
    </source>
</reference>
<evidence type="ECO:0000313" key="2">
    <source>
        <dbReference type="Proteomes" id="UP000308600"/>
    </source>
</evidence>
<gene>
    <name evidence="1" type="ORF">BDN72DRAFT_796427</name>
</gene>
<organism evidence="1 2">
    <name type="scientific">Pluteus cervinus</name>
    <dbReference type="NCBI Taxonomy" id="181527"/>
    <lineage>
        <taxon>Eukaryota</taxon>
        <taxon>Fungi</taxon>
        <taxon>Dikarya</taxon>
        <taxon>Basidiomycota</taxon>
        <taxon>Agaricomycotina</taxon>
        <taxon>Agaricomycetes</taxon>
        <taxon>Agaricomycetidae</taxon>
        <taxon>Agaricales</taxon>
        <taxon>Pluteineae</taxon>
        <taxon>Pluteaceae</taxon>
        <taxon>Pluteus</taxon>
    </lineage>
</organism>
<proteinExistence type="predicted"/>
<dbReference type="EMBL" id="ML208329">
    <property type="protein sequence ID" value="TFK69531.1"/>
    <property type="molecule type" value="Genomic_DNA"/>
</dbReference>